<dbReference type="InterPro" id="IPR006461">
    <property type="entry name" value="PLAC_motif_containing"/>
</dbReference>
<proteinExistence type="predicted"/>
<sequence length="158" mass="17865">MTAYEKQNWHHNGSSCCRPFGTCMLTCFCPCITYGRTRHRIKQDGDLKAYSCCNASCMAFTGITCLTGGTLTFILPMIQRGDMRAKYHLAGNGCKDCLCACCCSCCDLVQQDKEAKYWEEAKKSVNQQPQKHGGMEYKPQLQGQQYQAYQPAQYQPQH</sequence>
<protein>
    <recommendedName>
        <fullName evidence="5">PLAC8-domain-containing protein</fullName>
    </recommendedName>
</protein>
<evidence type="ECO:0000313" key="3">
    <source>
        <dbReference type="EMBL" id="KAF2175118.1"/>
    </source>
</evidence>
<keyword evidence="2" id="KW-1133">Transmembrane helix</keyword>
<accession>A0A6A6D9E7</accession>
<evidence type="ECO:0000313" key="4">
    <source>
        <dbReference type="Proteomes" id="UP000800200"/>
    </source>
</evidence>
<evidence type="ECO:0000256" key="1">
    <source>
        <dbReference type="SAM" id="MobiDB-lite"/>
    </source>
</evidence>
<keyword evidence="2" id="KW-0812">Transmembrane</keyword>
<keyword evidence="2" id="KW-0472">Membrane</keyword>
<evidence type="ECO:0000256" key="2">
    <source>
        <dbReference type="SAM" id="Phobius"/>
    </source>
</evidence>
<name>A0A6A6D9E7_9PEZI</name>
<dbReference type="PANTHER" id="PTHR15907">
    <property type="entry name" value="DUF614 FAMILY PROTEIN-RELATED"/>
    <property type="match status" value="1"/>
</dbReference>
<keyword evidence="4" id="KW-1185">Reference proteome</keyword>
<gene>
    <name evidence="3" type="ORF">K469DRAFT_702992</name>
</gene>
<feature type="region of interest" description="Disordered" evidence="1">
    <location>
        <begin position="122"/>
        <end position="158"/>
    </location>
</feature>
<dbReference type="AlphaFoldDB" id="A0A6A6D9E7"/>
<dbReference type="EMBL" id="ML994745">
    <property type="protein sequence ID" value="KAF2175118.1"/>
    <property type="molecule type" value="Genomic_DNA"/>
</dbReference>
<dbReference type="Proteomes" id="UP000800200">
    <property type="component" value="Unassembled WGS sequence"/>
</dbReference>
<dbReference type="OrthoDB" id="1045822at2759"/>
<dbReference type="NCBIfam" id="TIGR01571">
    <property type="entry name" value="A_thal_Cys_rich"/>
    <property type="match status" value="1"/>
</dbReference>
<organism evidence="3 4">
    <name type="scientific">Zopfia rhizophila CBS 207.26</name>
    <dbReference type="NCBI Taxonomy" id="1314779"/>
    <lineage>
        <taxon>Eukaryota</taxon>
        <taxon>Fungi</taxon>
        <taxon>Dikarya</taxon>
        <taxon>Ascomycota</taxon>
        <taxon>Pezizomycotina</taxon>
        <taxon>Dothideomycetes</taxon>
        <taxon>Dothideomycetes incertae sedis</taxon>
        <taxon>Zopfiaceae</taxon>
        <taxon>Zopfia</taxon>
    </lineage>
</organism>
<reference evidence="3" key="1">
    <citation type="journal article" date="2020" name="Stud. Mycol.">
        <title>101 Dothideomycetes genomes: a test case for predicting lifestyles and emergence of pathogens.</title>
        <authorList>
            <person name="Haridas S."/>
            <person name="Albert R."/>
            <person name="Binder M."/>
            <person name="Bloem J."/>
            <person name="Labutti K."/>
            <person name="Salamov A."/>
            <person name="Andreopoulos B."/>
            <person name="Baker S."/>
            <person name="Barry K."/>
            <person name="Bills G."/>
            <person name="Bluhm B."/>
            <person name="Cannon C."/>
            <person name="Castanera R."/>
            <person name="Culley D."/>
            <person name="Daum C."/>
            <person name="Ezra D."/>
            <person name="Gonzalez J."/>
            <person name="Henrissat B."/>
            <person name="Kuo A."/>
            <person name="Liang C."/>
            <person name="Lipzen A."/>
            <person name="Lutzoni F."/>
            <person name="Magnuson J."/>
            <person name="Mondo S."/>
            <person name="Nolan M."/>
            <person name="Ohm R."/>
            <person name="Pangilinan J."/>
            <person name="Park H.-J."/>
            <person name="Ramirez L."/>
            <person name="Alfaro M."/>
            <person name="Sun H."/>
            <person name="Tritt A."/>
            <person name="Yoshinaga Y."/>
            <person name="Zwiers L.-H."/>
            <person name="Turgeon B."/>
            <person name="Goodwin S."/>
            <person name="Spatafora J."/>
            <person name="Crous P."/>
            <person name="Grigoriev I."/>
        </authorList>
    </citation>
    <scope>NUCLEOTIDE SEQUENCE</scope>
    <source>
        <strain evidence="3">CBS 207.26</strain>
    </source>
</reference>
<feature type="compositionally biased region" description="Low complexity" evidence="1">
    <location>
        <begin position="139"/>
        <end position="158"/>
    </location>
</feature>
<evidence type="ECO:0008006" key="5">
    <source>
        <dbReference type="Google" id="ProtNLM"/>
    </source>
</evidence>
<dbReference type="Pfam" id="PF04749">
    <property type="entry name" value="PLAC8"/>
    <property type="match status" value="1"/>
</dbReference>
<feature type="transmembrane region" description="Helical" evidence="2">
    <location>
        <begin position="58"/>
        <end position="78"/>
    </location>
</feature>